<evidence type="ECO:0000313" key="3">
    <source>
        <dbReference type="EMBL" id="KAL0066546.1"/>
    </source>
</evidence>
<organism evidence="3 4">
    <name type="scientific">Marasmius tenuissimus</name>
    <dbReference type="NCBI Taxonomy" id="585030"/>
    <lineage>
        <taxon>Eukaryota</taxon>
        <taxon>Fungi</taxon>
        <taxon>Dikarya</taxon>
        <taxon>Basidiomycota</taxon>
        <taxon>Agaricomycotina</taxon>
        <taxon>Agaricomycetes</taxon>
        <taxon>Agaricomycetidae</taxon>
        <taxon>Agaricales</taxon>
        <taxon>Marasmiineae</taxon>
        <taxon>Marasmiaceae</taxon>
        <taxon>Marasmius</taxon>
    </lineage>
</organism>
<dbReference type="SUPFAM" id="SSF52540">
    <property type="entry name" value="P-loop containing nucleoside triphosphate hydrolases"/>
    <property type="match status" value="1"/>
</dbReference>
<dbReference type="EMBL" id="JBBXMP010000034">
    <property type="protein sequence ID" value="KAL0066546.1"/>
    <property type="molecule type" value="Genomic_DNA"/>
</dbReference>
<dbReference type="InterPro" id="IPR027417">
    <property type="entry name" value="P-loop_NTPase"/>
</dbReference>
<dbReference type="Gene3D" id="3.40.50.300">
    <property type="entry name" value="P-loop containing nucleotide triphosphate hydrolases"/>
    <property type="match status" value="1"/>
</dbReference>
<dbReference type="InterPro" id="IPR056884">
    <property type="entry name" value="NPHP3-like_N"/>
</dbReference>
<proteinExistence type="predicted"/>
<name>A0ABR2ZXU2_9AGAR</name>
<evidence type="ECO:0000259" key="2">
    <source>
        <dbReference type="Pfam" id="PF24883"/>
    </source>
</evidence>
<sequence length="623" mass="70226">MSDFREVEIPSREPGTIVNTVEGSYNTKYTTNRGSYNTTHNHNYHTIPEKETTSARLFSKVALNALHDSEARYPQPNVLPGTREAILQELADWIEDDSADKSRVHWVYGAAGVGKSAIAQALSEKYSQTEQLAAAFFFSRNDASRDKLDPFIPTITHQLVTSRTLKPFLMPLVDNALLSTPGIWEKNWEDQFKLMIQGPCARVHSGLSWKTLSRLVIIDGVDECIDVTSQKRLLETIRASTPSLPLDFLIFSRPEPHIARVLRHESFVPAPYTMSLGDYTVRDDIERFLRKEFDRLRREHKGTLPGSWPGDDVITVLIDRSTGQFIYVTTVMKFLATGKVPITPKQRLEVVLSAEPVSNSTSPYPDLDQLYSQILHFCLNDDRKLQRVLQLVVSPPDIEIQDTPFRLSGSRPIVPLTSAIAMEQLLDLGCGEATVLLSGLHSILHIPEDLTERVFVLHASFTDFLLDRHRSGEYYVGGHLDPISWKQMLVAYQIKWLSRLSTGYGCTPSFHGADEHEFGSLNVWEYLHFHMYIGGEVMVVSDEMAGALEEFDPYLYLTMILHWYVVIANSYLEPCTKITRTGIISPLLILRLGLCSRSTAMRIETVNGIVEIGDTTPGQSAIK</sequence>
<dbReference type="PANTHER" id="PTHR10039">
    <property type="entry name" value="AMELOGENIN"/>
    <property type="match status" value="1"/>
</dbReference>
<keyword evidence="1" id="KW-0677">Repeat</keyword>
<evidence type="ECO:0000313" key="4">
    <source>
        <dbReference type="Proteomes" id="UP001437256"/>
    </source>
</evidence>
<comment type="caution">
    <text evidence="3">The sequence shown here is derived from an EMBL/GenBank/DDBJ whole genome shotgun (WGS) entry which is preliminary data.</text>
</comment>
<dbReference type="Pfam" id="PF24883">
    <property type="entry name" value="NPHP3_N"/>
    <property type="match status" value="1"/>
</dbReference>
<accession>A0ABR2ZXU2</accession>
<protein>
    <recommendedName>
        <fullName evidence="2">Nephrocystin 3-like N-terminal domain-containing protein</fullName>
    </recommendedName>
</protein>
<dbReference type="Proteomes" id="UP001437256">
    <property type="component" value="Unassembled WGS sequence"/>
</dbReference>
<feature type="domain" description="Nephrocystin 3-like N-terminal" evidence="2">
    <location>
        <begin position="81"/>
        <end position="253"/>
    </location>
</feature>
<reference evidence="3 4" key="1">
    <citation type="submission" date="2024-05" db="EMBL/GenBank/DDBJ databases">
        <title>A draft genome resource for the thread blight pathogen Marasmius tenuissimus strain MS-2.</title>
        <authorList>
            <person name="Yulfo-Soto G.E."/>
            <person name="Baruah I.K."/>
            <person name="Amoako-Attah I."/>
            <person name="Bukari Y."/>
            <person name="Meinhardt L.W."/>
            <person name="Bailey B.A."/>
            <person name="Cohen S.P."/>
        </authorList>
    </citation>
    <scope>NUCLEOTIDE SEQUENCE [LARGE SCALE GENOMIC DNA]</scope>
    <source>
        <strain evidence="3 4">MS-2</strain>
    </source>
</reference>
<keyword evidence="4" id="KW-1185">Reference proteome</keyword>
<evidence type="ECO:0000256" key="1">
    <source>
        <dbReference type="ARBA" id="ARBA00022737"/>
    </source>
</evidence>
<dbReference type="PANTHER" id="PTHR10039:SF17">
    <property type="entry name" value="FUNGAL STAND N-TERMINAL GOODBYE DOMAIN-CONTAINING PROTEIN-RELATED"/>
    <property type="match status" value="1"/>
</dbReference>
<gene>
    <name evidence="3" type="ORF">AAF712_006348</name>
</gene>